<evidence type="ECO:0000313" key="3">
    <source>
        <dbReference type="Proteomes" id="UP000219602"/>
    </source>
</evidence>
<organism evidence="2 3">
    <name type="scientific">Fusarium oxysporum f. sp. radicis-cucumerinum</name>
    <dbReference type="NCBI Taxonomy" id="327505"/>
    <lineage>
        <taxon>Eukaryota</taxon>
        <taxon>Fungi</taxon>
        <taxon>Dikarya</taxon>
        <taxon>Ascomycota</taxon>
        <taxon>Pezizomycotina</taxon>
        <taxon>Sordariomycetes</taxon>
        <taxon>Hypocreomycetidae</taxon>
        <taxon>Hypocreales</taxon>
        <taxon>Nectriaceae</taxon>
        <taxon>Fusarium</taxon>
        <taxon>Fusarium oxysporum species complex</taxon>
    </lineage>
</organism>
<evidence type="ECO:0000256" key="1">
    <source>
        <dbReference type="SAM" id="MobiDB-lite"/>
    </source>
</evidence>
<reference evidence="2 3" key="2">
    <citation type="journal article" date="2017" name="Sci. Rep.">
        <title>A mobile pathogenicity chromosome in Fusarium oxysporum for infection of multiple cucurbit species.</title>
        <authorList>
            <person name="van Dam P."/>
            <person name="Fokkens L."/>
            <person name="Ayukawa Y."/>
            <person name="van der Gragt M."/>
            <person name="Ter Horst A."/>
            <person name="Brankovics B."/>
            <person name="Houterman P.M."/>
            <person name="Arie T."/>
            <person name="Rep M."/>
        </authorList>
    </citation>
    <scope>NUCLEOTIDE SEQUENCE [LARGE SCALE GENOMIC DNA]</scope>
    <source>
        <strain evidence="2 3">Forc016</strain>
    </source>
</reference>
<dbReference type="AlphaFoldDB" id="A0A2H3HM09"/>
<dbReference type="Proteomes" id="UP000219602">
    <property type="component" value="Chromosome 5"/>
</dbReference>
<accession>A0A2H3HM09</accession>
<proteinExistence type="predicted"/>
<protein>
    <submittedName>
        <fullName evidence="2">Uncharacterized protein</fullName>
    </submittedName>
</protein>
<evidence type="ECO:0000313" key="2">
    <source>
        <dbReference type="EMBL" id="PCD38693.1"/>
    </source>
</evidence>
<reference evidence="2 3" key="1">
    <citation type="journal article" date="2016" name="Environ. Microbiol.">
        <title>Effector profiles distinguish formae speciales of Fusarium oxysporum.</title>
        <authorList>
            <person name="van Dam P."/>
            <person name="Fokkens L."/>
            <person name="Schmidt S.M."/>
            <person name="Linmans J.H."/>
            <person name="Kistler H.C."/>
            <person name="Ma L.J."/>
            <person name="Rep M."/>
        </authorList>
    </citation>
    <scope>NUCLEOTIDE SEQUENCE [LARGE SCALE GENOMIC DNA]</scope>
    <source>
        <strain evidence="2 3">Forc016</strain>
    </source>
</reference>
<feature type="region of interest" description="Disordered" evidence="1">
    <location>
        <begin position="46"/>
        <end position="78"/>
    </location>
</feature>
<gene>
    <name evidence="2" type="ORF">AU210_007159</name>
</gene>
<comment type="caution">
    <text evidence="2">The sequence shown here is derived from an EMBL/GenBank/DDBJ whole genome shotgun (WGS) entry which is preliminary data.</text>
</comment>
<dbReference type="EMBL" id="MABQ02000004">
    <property type="protein sequence ID" value="PCD38693.1"/>
    <property type="molecule type" value="Genomic_DNA"/>
</dbReference>
<name>A0A2H3HM09_FUSOX</name>
<sequence>MGSANCSYTCVPNHDTFLETSPLSIRSGTLHRPFLSQSRGLQITVSQSPLRITPPPPPGGTISQNSAGAKEVRLDTPS</sequence>